<dbReference type="PANTHER" id="PTHR43118">
    <property type="entry name" value="RHAMNOGALACTURONAN LYASE (EUROFUNG)"/>
    <property type="match status" value="1"/>
</dbReference>
<keyword evidence="2" id="KW-0732">Signal</keyword>
<dbReference type="InterPro" id="IPR002105">
    <property type="entry name" value="Dockerin_1_rpt"/>
</dbReference>
<dbReference type="InterPro" id="IPR016134">
    <property type="entry name" value="Dockerin_dom"/>
</dbReference>
<comment type="caution">
    <text evidence="4">The sequence shown here is derived from an EMBL/GenBank/DDBJ whole genome shotgun (WGS) entry which is preliminary data.</text>
</comment>
<dbReference type="PROSITE" id="PS00018">
    <property type="entry name" value="EF_HAND_1"/>
    <property type="match status" value="1"/>
</dbReference>
<accession>A0A0L6JY18</accession>
<gene>
    <name evidence="4" type="ORF">Bccel_5627</name>
</gene>
<evidence type="ECO:0000256" key="2">
    <source>
        <dbReference type="SAM" id="SignalP"/>
    </source>
</evidence>
<evidence type="ECO:0000313" key="4">
    <source>
        <dbReference type="EMBL" id="KNY30347.1"/>
    </source>
</evidence>
<dbReference type="STRING" id="398512.Bccel_5627"/>
<organism evidence="4 5">
    <name type="scientific">Pseudobacteroides cellulosolvens ATCC 35603 = DSM 2933</name>
    <dbReference type="NCBI Taxonomy" id="398512"/>
    <lineage>
        <taxon>Bacteria</taxon>
        <taxon>Bacillati</taxon>
        <taxon>Bacillota</taxon>
        <taxon>Clostridia</taxon>
        <taxon>Eubacteriales</taxon>
        <taxon>Oscillospiraceae</taxon>
        <taxon>Pseudobacteroides</taxon>
    </lineage>
</organism>
<dbReference type="PATRIC" id="fig|398512.5.peg.5902"/>
<dbReference type="Pfam" id="PF18370">
    <property type="entry name" value="RGI_lyase"/>
    <property type="match status" value="1"/>
</dbReference>
<reference evidence="5" key="1">
    <citation type="submission" date="2015-07" db="EMBL/GenBank/DDBJ databases">
        <title>Near-Complete Genome Sequence of the Cellulolytic Bacterium Bacteroides (Pseudobacteroides) cellulosolvens ATCC 35603.</title>
        <authorList>
            <person name="Dassa B."/>
            <person name="Utturkar S.M."/>
            <person name="Klingeman D.M."/>
            <person name="Hurt R.A."/>
            <person name="Keller M."/>
            <person name="Xu J."/>
            <person name="Reddy Y.H.K."/>
            <person name="Borovok I."/>
            <person name="Grinberg I.R."/>
            <person name="Lamed R."/>
            <person name="Zhivin O."/>
            <person name="Bayer E.A."/>
            <person name="Brown S.D."/>
        </authorList>
    </citation>
    <scope>NUCLEOTIDE SEQUENCE [LARGE SCALE GENOMIC DNA]</scope>
    <source>
        <strain evidence="5">DSM 2933</strain>
    </source>
</reference>
<dbReference type="OrthoDB" id="9802318at2"/>
<evidence type="ECO:0000259" key="3">
    <source>
        <dbReference type="PROSITE" id="PS51766"/>
    </source>
</evidence>
<dbReference type="SUPFAM" id="SSF63446">
    <property type="entry name" value="Type I dockerin domain"/>
    <property type="match status" value="1"/>
</dbReference>
<dbReference type="InterPro" id="IPR041624">
    <property type="entry name" value="RGI_lyase"/>
</dbReference>
<feature type="compositionally biased region" description="Low complexity" evidence="1">
    <location>
        <begin position="610"/>
        <end position="624"/>
    </location>
</feature>
<dbReference type="GO" id="GO:0000272">
    <property type="term" value="P:polysaccharide catabolic process"/>
    <property type="evidence" value="ECO:0007669"/>
    <property type="project" value="InterPro"/>
</dbReference>
<dbReference type="Pfam" id="PF21348">
    <property type="entry name" value="RGL11_C"/>
    <property type="match status" value="1"/>
</dbReference>
<dbReference type="Pfam" id="PF00404">
    <property type="entry name" value="Dockerin_1"/>
    <property type="match status" value="1"/>
</dbReference>
<dbReference type="EMBL" id="LGTC01000001">
    <property type="protein sequence ID" value="KNY30347.1"/>
    <property type="molecule type" value="Genomic_DNA"/>
</dbReference>
<dbReference type="Gene3D" id="2.60.40.10">
    <property type="entry name" value="Immunoglobulins"/>
    <property type="match status" value="1"/>
</dbReference>
<dbReference type="Gene3D" id="2.60.40.4130">
    <property type="match status" value="1"/>
</dbReference>
<dbReference type="CDD" id="cd10318">
    <property type="entry name" value="RGL11"/>
    <property type="match status" value="1"/>
</dbReference>
<keyword evidence="5" id="KW-1185">Reference proteome</keyword>
<feature type="domain" description="Dockerin" evidence="3">
    <location>
        <begin position="627"/>
        <end position="689"/>
    </location>
</feature>
<sequence precursor="true">MSKCKRKTKKVFLLLLVMVQIASLIIPGQSANAATLRLMEKLDRGLVAVKVSNGVFVSWRMFGTDPTSIAFNIYRNGTKLNSTPITTSTNYLDASGTTGSTYTVRPVINGQEQVDSEKASVWGQNYLTVPIKAPVSGYTAGDCSTGDLDGDGQYEVVIKWEGRTQDNANAGVTDPVCLEAYKLNGTRLWTINLGRNIRGGAHYTQFLVADFDSDGKSEVVCKTADGTKDGKGKVIGDANANYVTADGYILTGPEYLTVFSGVTGEALATANYDPPRGTVSSWGDNYGNRVDRFLACVGYLDGVHPSIVMCRGYYTRLTIAAWDFRSGKLTKRWFFDSNNNTKFAGQGNHNLSVGDVDNDGKDEIIYGACAVDDDGKGMYTTNLGHGDSMHFGDLNPNRAGLEVWTCHEGEGGADLHDARTGTILFRWNADKDTGRACTADIVASSPGEEMWAAGSPLFSATGQNLGTAPGVANHAIWWDGDELRELLDGTTITKYGSGTLLSATGCTKINGTKSNPNLQADILGDWREELICKTSDETALRIYTTTNVTNRRIYTLMHDPIYRNGIAWQNVAYNQPPHTGFFIGSGMTVPPVPQIALVGDDGPSTPPTSTPTNTPTKSPTNTPTQGIVSAPEDINGDKVVNMSDVILMASHFNAVSTDSNYDRKCDVNGDGAINMSDVIMVAAKFNKSV</sequence>
<dbReference type="PROSITE" id="PS51766">
    <property type="entry name" value="DOCKERIN"/>
    <property type="match status" value="1"/>
</dbReference>
<dbReference type="InterPro" id="IPR049366">
    <property type="entry name" value="RGL11_C"/>
</dbReference>
<name>A0A0L6JY18_9FIRM</name>
<feature type="chain" id="PRO_5005566590" description="Dockerin domain-containing protein" evidence="2">
    <location>
        <begin position="34"/>
        <end position="689"/>
    </location>
</feature>
<dbReference type="InterPro" id="IPR036439">
    <property type="entry name" value="Dockerin_dom_sf"/>
</dbReference>
<dbReference type="Proteomes" id="UP000036923">
    <property type="component" value="Unassembled WGS sequence"/>
</dbReference>
<dbReference type="RefSeq" id="WP_036939957.1">
    <property type="nucleotide sequence ID" value="NZ_JQKC01000010.1"/>
</dbReference>
<dbReference type="InterPro" id="IPR013783">
    <property type="entry name" value="Ig-like_fold"/>
</dbReference>
<dbReference type="GO" id="GO:0004553">
    <property type="term" value="F:hydrolase activity, hydrolyzing O-glycosyl compounds"/>
    <property type="evidence" value="ECO:0007669"/>
    <property type="project" value="InterPro"/>
</dbReference>
<dbReference type="CDD" id="cd14254">
    <property type="entry name" value="Dockerin_II"/>
    <property type="match status" value="1"/>
</dbReference>
<dbReference type="SUPFAM" id="SSF69318">
    <property type="entry name" value="Integrin alpha N-terminal domain"/>
    <property type="match status" value="1"/>
</dbReference>
<dbReference type="AlphaFoldDB" id="A0A0L6JY18"/>
<feature type="signal peptide" evidence="2">
    <location>
        <begin position="1"/>
        <end position="33"/>
    </location>
</feature>
<proteinExistence type="predicted"/>
<protein>
    <recommendedName>
        <fullName evidence="3">Dockerin domain-containing protein</fullName>
    </recommendedName>
</protein>
<evidence type="ECO:0000313" key="5">
    <source>
        <dbReference type="Proteomes" id="UP000036923"/>
    </source>
</evidence>
<dbReference type="InterPro" id="IPR018247">
    <property type="entry name" value="EF_Hand_1_Ca_BS"/>
</dbReference>
<dbReference type="InterPro" id="IPR028994">
    <property type="entry name" value="Integrin_alpha_N"/>
</dbReference>
<dbReference type="PANTHER" id="PTHR43118:SF1">
    <property type="entry name" value="RHAMNOGALACTURONAN LYASE (EUROFUNG)"/>
    <property type="match status" value="1"/>
</dbReference>
<dbReference type="InterPro" id="IPR034641">
    <property type="entry name" value="RGL11"/>
</dbReference>
<evidence type="ECO:0000256" key="1">
    <source>
        <dbReference type="SAM" id="MobiDB-lite"/>
    </source>
</evidence>
<dbReference type="eggNOG" id="COG3401">
    <property type="taxonomic scope" value="Bacteria"/>
</dbReference>
<feature type="region of interest" description="Disordered" evidence="1">
    <location>
        <begin position="599"/>
        <end position="629"/>
    </location>
</feature>